<dbReference type="Pfam" id="PF13517">
    <property type="entry name" value="FG-GAP_3"/>
    <property type="match status" value="2"/>
</dbReference>
<evidence type="ECO:0008006" key="5">
    <source>
        <dbReference type="Google" id="ProtNLM"/>
    </source>
</evidence>
<sequence>MRSNRLPLAFAVAAAVLPLGLLAPAAPEAVAASAATPGAPRLSSTDFPGTEEEVIAQRTIGTITARPAAGDTGVTAYRFSFDGIQERTVLAGPDGTAAIPVTVYDHFTFFRVSAVNAEGRRGPSTSWDLVARANTTPPAHRRGDANGDGLGDVLVIQDLGRGRGAMTNIYGRAEGFHTAVEVRDDNGYVQNPPVDRWVRTDLDGDGRTDLALVRQNSDGRVALYPTPSNEHNGYASFPATWTSPEPWAIAEMRFTAGDFDGDGKGDVAMLRDGQVLVSSAGAAPVVWLSGIAAGSQIVGGDFDGDGRADLAVASGGARTALTSYPSTGSAFATGHRHWELAGLATANYAAGDFDGDGRADLLALVDSGNGDSSVLGFRAVRGFEPEQHWRGAVPASAVLDLGDHNADGRADLALVANDAQGAVQVWSFVSNGTAESLRTRFAPRMESWPVVRHFG</sequence>
<evidence type="ECO:0000256" key="2">
    <source>
        <dbReference type="SAM" id="SignalP"/>
    </source>
</evidence>
<dbReference type="SUPFAM" id="SSF69318">
    <property type="entry name" value="Integrin alpha N-terminal domain"/>
    <property type="match status" value="1"/>
</dbReference>
<reference evidence="3 4" key="1">
    <citation type="submission" date="2021-03" db="EMBL/GenBank/DDBJ databases">
        <title>Sequencing the genomes of 1000 actinobacteria strains.</title>
        <authorList>
            <person name="Klenk H.-P."/>
        </authorList>
    </citation>
    <scope>NUCLEOTIDE SEQUENCE [LARGE SCALE GENOMIC DNA]</scope>
    <source>
        <strain evidence="3 4">DSM 44580</strain>
    </source>
</reference>
<name>A0ABS5ASB8_9PSEU</name>
<accession>A0ABS5ASB8</accession>
<comment type="caution">
    <text evidence="3">The sequence shown here is derived from an EMBL/GenBank/DDBJ whole genome shotgun (WGS) entry which is preliminary data.</text>
</comment>
<dbReference type="Gene3D" id="2.130.10.130">
    <property type="entry name" value="Integrin alpha, N-terminal"/>
    <property type="match status" value="1"/>
</dbReference>
<dbReference type="EMBL" id="JAGIOO010000001">
    <property type="protein sequence ID" value="MBP2479316.1"/>
    <property type="molecule type" value="Genomic_DNA"/>
</dbReference>
<evidence type="ECO:0000313" key="4">
    <source>
        <dbReference type="Proteomes" id="UP001519363"/>
    </source>
</evidence>
<dbReference type="InterPro" id="IPR028994">
    <property type="entry name" value="Integrin_alpha_N"/>
</dbReference>
<feature type="chain" id="PRO_5046150959" description="FG-GAP repeat" evidence="2">
    <location>
        <begin position="26"/>
        <end position="455"/>
    </location>
</feature>
<feature type="signal peptide" evidence="2">
    <location>
        <begin position="1"/>
        <end position="25"/>
    </location>
</feature>
<evidence type="ECO:0000313" key="3">
    <source>
        <dbReference type="EMBL" id="MBP2479316.1"/>
    </source>
</evidence>
<dbReference type="PANTHER" id="PTHR46580">
    <property type="entry name" value="SENSOR KINASE-RELATED"/>
    <property type="match status" value="1"/>
</dbReference>
<dbReference type="RefSeq" id="WP_143342660.1">
    <property type="nucleotide sequence ID" value="NZ_JAGIOO010000001.1"/>
</dbReference>
<dbReference type="Gene3D" id="2.40.128.340">
    <property type="match status" value="1"/>
</dbReference>
<proteinExistence type="predicted"/>
<dbReference type="InterPro" id="IPR013517">
    <property type="entry name" value="FG-GAP"/>
</dbReference>
<evidence type="ECO:0000256" key="1">
    <source>
        <dbReference type="ARBA" id="ARBA00022729"/>
    </source>
</evidence>
<keyword evidence="4" id="KW-1185">Reference proteome</keyword>
<gene>
    <name evidence="3" type="ORF">JOF53_008188</name>
</gene>
<keyword evidence="1 2" id="KW-0732">Signal</keyword>
<organism evidence="3 4">
    <name type="scientific">Crossiella equi</name>
    <dbReference type="NCBI Taxonomy" id="130796"/>
    <lineage>
        <taxon>Bacteria</taxon>
        <taxon>Bacillati</taxon>
        <taxon>Actinomycetota</taxon>
        <taxon>Actinomycetes</taxon>
        <taxon>Pseudonocardiales</taxon>
        <taxon>Pseudonocardiaceae</taxon>
        <taxon>Crossiella</taxon>
    </lineage>
</organism>
<dbReference type="Proteomes" id="UP001519363">
    <property type="component" value="Unassembled WGS sequence"/>
</dbReference>
<protein>
    <recommendedName>
        <fullName evidence="5">FG-GAP repeat</fullName>
    </recommendedName>
</protein>